<dbReference type="InterPro" id="IPR015216">
    <property type="entry name" value="SANTA"/>
</dbReference>
<keyword evidence="4" id="KW-1185">Reference proteome</keyword>
<feature type="compositionally biased region" description="Basic and acidic residues" evidence="1">
    <location>
        <begin position="674"/>
        <end position="687"/>
    </location>
</feature>
<sequence>MEMKFSKFKKDERCKKLERSLKLSLLRKNGKLTNDNPIWNDTDAQNWSFTALSPKPFKEPKHDFKTEHNIVSSNNNSPRIMTIKKNRYITYEPVIASSNVQQSPRQNNCFNNDVASSLNMNEYHCQINRNSKVVQRDSLLTNENSTLALQRDLYEQTKNIKYDKDLPRLQKENSKNNSDNNYNPRKTSIDNLKEKSGRTFFNWKIMLNKDGHLLIKGTLESGQTARSKPILRRLTATSVQSIFLHIYYLEGNIVDNENELPEYVRGKFYNGFPDDWENVYLLWKVFISEGSKLSFHWPTKITDSDDDLNSEVTNLTLQSVKENKNKCQKSCNNICNNICNNTDYSSRIKTGNNVPNLEIPVPSSKNFVQVLNTTKIMQDNKILNKENQQQHKNVKNINQPQCVQKKHTLKDIIQEDKINIIINNLLHKDCPKEYIVKIVQMFNCLEDVLSYRIGTNDTNKLNRDDNDSGLYSSQLQSNETVIRPRRSCMPQYHNMSPITNRISHNNCNRENMHEISNTTPQQQLQNNVKDLDKRDSEELESEIYAGMPKIIFEKVLENKRASLKQDKQKQRKGIINSTSMTKSHITSQKRVKKKHRIIHRSSSSDSDIDNDIQNFVSNEKKKDDKVIRHNALKQQKDIIQSKTISFTQGSVSYEGNLVYHDHSVSITEDEEPRVDDTNRIGTHPREKKSNFKYNCTRDISTTDDEVELPGGINYKKHLHTMEVIKHSAKKPRIINRH</sequence>
<name>A0A834KBY8_VESGE</name>
<evidence type="ECO:0000259" key="2">
    <source>
        <dbReference type="Pfam" id="PF09133"/>
    </source>
</evidence>
<feature type="region of interest" description="Disordered" evidence="1">
    <location>
        <begin position="668"/>
        <end position="687"/>
    </location>
</feature>
<evidence type="ECO:0000313" key="3">
    <source>
        <dbReference type="EMBL" id="KAF7403898.1"/>
    </source>
</evidence>
<evidence type="ECO:0000256" key="1">
    <source>
        <dbReference type="SAM" id="MobiDB-lite"/>
    </source>
</evidence>
<reference evidence="3" key="1">
    <citation type="journal article" date="2020" name="G3 (Bethesda)">
        <title>High-Quality Assemblies for Three Invasive Social Wasps from the &lt;i&gt;Vespula&lt;/i&gt; Genus.</title>
        <authorList>
            <person name="Harrop T.W.R."/>
            <person name="Guhlin J."/>
            <person name="McLaughlin G.M."/>
            <person name="Permina E."/>
            <person name="Stockwell P."/>
            <person name="Gilligan J."/>
            <person name="Le Lec M.F."/>
            <person name="Gruber M.A.M."/>
            <person name="Quinn O."/>
            <person name="Lovegrove M."/>
            <person name="Duncan E.J."/>
            <person name="Remnant E.J."/>
            <person name="Van Eeckhoven J."/>
            <person name="Graham B."/>
            <person name="Knapp R.A."/>
            <person name="Langford K.W."/>
            <person name="Kronenberg Z."/>
            <person name="Press M.O."/>
            <person name="Eacker S.M."/>
            <person name="Wilson-Rankin E.E."/>
            <person name="Purcell J."/>
            <person name="Lester P.J."/>
            <person name="Dearden P.K."/>
        </authorList>
    </citation>
    <scope>NUCLEOTIDE SEQUENCE</scope>
    <source>
        <strain evidence="3">Linc-1</strain>
    </source>
</reference>
<feature type="region of interest" description="Disordered" evidence="1">
    <location>
        <begin position="167"/>
        <end position="189"/>
    </location>
</feature>
<proteinExistence type="predicted"/>
<protein>
    <recommendedName>
        <fullName evidence="2">SANTA domain-containing protein</fullName>
    </recommendedName>
</protein>
<organism evidence="3 4">
    <name type="scientific">Vespula germanica</name>
    <name type="common">German yellow jacket</name>
    <name type="synonym">Paravespula germanica</name>
    <dbReference type="NCBI Taxonomy" id="30212"/>
    <lineage>
        <taxon>Eukaryota</taxon>
        <taxon>Metazoa</taxon>
        <taxon>Ecdysozoa</taxon>
        <taxon>Arthropoda</taxon>
        <taxon>Hexapoda</taxon>
        <taxon>Insecta</taxon>
        <taxon>Pterygota</taxon>
        <taxon>Neoptera</taxon>
        <taxon>Endopterygota</taxon>
        <taxon>Hymenoptera</taxon>
        <taxon>Apocrita</taxon>
        <taxon>Aculeata</taxon>
        <taxon>Vespoidea</taxon>
        <taxon>Vespidae</taxon>
        <taxon>Vespinae</taxon>
        <taxon>Vespula</taxon>
    </lineage>
</organism>
<dbReference type="AlphaFoldDB" id="A0A834KBY8"/>
<accession>A0A834KBY8</accession>
<comment type="caution">
    <text evidence="3">The sequence shown here is derived from an EMBL/GenBank/DDBJ whole genome shotgun (WGS) entry which is preliminary data.</text>
</comment>
<gene>
    <name evidence="3" type="ORF">HZH68_006692</name>
</gene>
<dbReference type="Proteomes" id="UP000617340">
    <property type="component" value="Unassembled WGS sequence"/>
</dbReference>
<evidence type="ECO:0000313" key="4">
    <source>
        <dbReference type="Proteomes" id="UP000617340"/>
    </source>
</evidence>
<dbReference type="EMBL" id="JACSDZ010000005">
    <property type="protein sequence ID" value="KAF7403898.1"/>
    <property type="molecule type" value="Genomic_DNA"/>
</dbReference>
<feature type="domain" description="SANTA" evidence="2">
    <location>
        <begin position="202"/>
        <end position="278"/>
    </location>
</feature>
<dbReference type="Pfam" id="PF09133">
    <property type="entry name" value="SANTA"/>
    <property type="match status" value="1"/>
</dbReference>